<keyword evidence="6" id="KW-0677">Repeat</keyword>
<dbReference type="GO" id="GO:0051082">
    <property type="term" value="F:unfolded protein binding"/>
    <property type="evidence" value="ECO:0007669"/>
    <property type="project" value="InterPro"/>
</dbReference>
<evidence type="ECO:0000256" key="11">
    <source>
        <dbReference type="PIRNR" id="PIRNR002356"/>
    </source>
</evidence>
<comment type="caution">
    <text evidence="16">The sequence shown here is derived from an EMBL/GenBank/DDBJ whole genome shotgun (WGS) entry which is preliminary data.</text>
</comment>
<feature type="compositionally biased region" description="Basic and acidic residues" evidence="15">
    <location>
        <begin position="237"/>
        <end position="247"/>
    </location>
</feature>
<protein>
    <recommendedName>
        <fullName evidence="11">Calreticulin</fullName>
    </recommendedName>
</protein>
<evidence type="ECO:0000256" key="5">
    <source>
        <dbReference type="ARBA" id="ARBA00022734"/>
    </source>
</evidence>
<evidence type="ECO:0000256" key="3">
    <source>
        <dbReference type="ARBA" id="ARBA00022723"/>
    </source>
</evidence>
<accession>A0A835ZEE0</accession>
<dbReference type="InterPro" id="IPR001580">
    <property type="entry name" value="Calret/calnex"/>
</dbReference>
<evidence type="ECO:0000256" key="10">
    <source>
        <dbReference type="ARBA" id="ARBA00023186"/>
    </source>
</evidence>
<comment type="similarity">
    <text evidence="2 11 14">Belongs to the calreticulin family.</text>
</comment>
<dbReference type="PIRSF" id="PIRSF002356">
    <property type="entry name" value="Calreticulin"/>
    <property type="match status" value="1"/>
</dbReference>
<dbReference type="GO" id="GO:0006457">
    <property type="term" value="P:protein folding"/>
    <property type="evidence" value="ECO:0007669"/>
    <property type="project" value="InterPro"/>
</dbReference>
<dbReference type="Gene3D" id="2.10.250.10">
    <property type="entry name" value="Calreticulin/calnexin, P domain"/>
    <property type="match status" value="1"/>
</dbReference>
<dbReference type="GO" id="GO:0005788">
    <property type="term" value="C:endoplasmic reticulum lumen"/>
    <property type="evidence" value="ECO:0007669"/>
    <property type="project" value="UniProtKB-SubCell"/>
</dbReference>
<evidence type="ECO:0000256" key="1">
    <source>
        <dbReference type="ARBA" id="ARBA00004319"/>
    </source>
</evidence>
<dbReference type="OrthoDB" id="1938156at2759"/>
<evidence type="ECO:0000256" key="4">
    <source>
        <dbReference type="ARBA" id="ARBA00022729"/>
    </source>
</evidence>
<dbReference type="GO" id="GO:0030246">
    <property type="term" value="F:carbohydrate binding"/>
    <property type="evidence" value="ECO:0007669"/>
    <property type="project" value="UniProtKB-KW"/>
</dbReference>
<proteinExistence type="inferred from homology"/>
<evidence type="ECO:0000313" key="16">
    <source>
        <dbReference type="EMBL" id="KAG5189815.1"/>
    </source>
</evidence>
<feature type="compositionally biased region" description="Acidic residues" evidence="15">
    <location>
        <begin position="383"/>
        <end position="406"/>
    </location>
</feature>
<evidence type="ECO:0000256" key="14">
    <source>
        <dbReference type="RuleBase" id="RU362126"/>
    </source>
</evidence>
<dbReference type="InterPro" id="IPR013320">
    <property type="entry name" value="ConA-like_dom_sf"/>
</dbReference>
<keyword evidence="8" id="KW-0862">Zinc</keyword>
<feature type="chain" id="PRO_5033092159" description="Calreticulin" evidence="14">
    <location>
        <begin position="23"/>
        <end position="406"/>
    </location>
</feature>
<evidence type="ECO:0000256" key="6">
    <source>
        <dbReference type="ARBA" id="ARBA00022737"/>
    </source>
</evidence>
<feature type="binding site" evidence="12">
    <location>
        <position position="140"/>
    </location>
    <ligand>
        <name>an alpha-D-glucoside</name>
        <dbReference type="ChEBI" id="CHEBI:22390"/>
    </ligand>
</feature>
<dbReference type="Pfam" id="PF00262">
    <property type="entry name" value="Calreticulin"/>
    <property type="match status" value="2"/>
</dbReference>
<dbReference type="FunFam" id="2.10.250.10:FF:000002">
    <property type="entry name" value="Calreticulin"/>
    <property type="match status" value="1"/>
</dbReference>
<keyword evidence="10 11" id="KW-0143">Chaperone</keyword>
<dbReference type="PANTHER" id="PTHR11073:SF2">
    <property type="entry name" value="CALRETICULIN"/>
    <property type="match status" value="1"/>
</dbReference>
<dbReference type="SUPFAM" id="SSF49899">
    <property type="entry name" value="Concanavalin A-like lectins/glucanases"/>
    <property type="match status" value="1"/>
</dbReference>
<feature type="region of interest" description="Disordered" evidence="15">
    <location>
        <begin position="237"/>
        <end position="268"/>
    </location>
</feature>
<feature type="binding site" evidence="12">
    <location>
        <position position="133"/>
    </location>
    <ligand>
        <name>an alpha-D-glucoside</name>
        <dbReference type="ChEBI" id="CHEBI:22390"/>
    </ligand>
</feature>
<reference evidence="16" key="1">
    <citation type="submission" date="2021-02" db="EMBL/GenBank/DDBJ databases">
        <title>First Annotated Genome of the Yellow-green Alga Tribonema minus.</title>
        <authorList>
            <person name="Mahan K.M."/>
        </authorList>
    </citation>
    <scope>NUCLEOTIDE SEQUENCE</scope>
    <source>
        <strain evidence="16">UTEX B ZZ1240</strain>
    </source>
</reference>
<evidence type="ECO:0000256" key="15">
    <source>
        <dbReference type="SAM" id="MobiDB-lite"/>
    </source>
</evidence>
<feature type="binding site" evidence="12">
    <location>
        <position position="116"/>
    </location>
    <ligand>
        <name>an alpha-D-glucoside</name>
        <dbReference type="ChEBI" id="CHEBI:22390"/>
    </ligand>
</feature>
<dbReference type="EMBL" id="JAFCMP010000044">
    <property type="protein sequence ID" value="KAG5189815.1"/>
    <property type="molecule type" value="Genomic_DNA"/>
</dbReference>
<evidence type="ECO:0000313" key="17">
    <source>
        <dbReference type="Proteomes" id="UP000664859"/>
    </source>
</evidence>
<dbReference type="AlphaFoldDB" id="A0A835ZEE0"/>
<keyword evidence="13" id="KW-1015">Disulfide bond</keyword>
<dbReference type="PROSITE" id="PS00804">
    <property type="entry name" value="CALRETICULIN_2"/>
    <property type="match status" value="1"/>
</dbReference>
<evidence type="ECO:0000256" key="7">
    <source>
        <dbReference type="ARBA" id="ARBA00022824"/>
    </source>
</evidence>
<keyword evidence="7 11" id="KW-0256">Endoplasmic reticulum</keyword>
<dbReference type="GO" id="GO:0036503">
    <property type="term" value="P:ERAD pathway"/>
    <property type="evidence" value="ECO:0007669"/>
    <property type="project" value="TreeGrafter"/>
</dbReference>
<feature type="compositionally biased region" description="Basic and acidic residues" evidence="15">
    <location>
        <begin position="368"/>
        <end position="377"/>
    </location>
</feature>
<evidence type="ECO:0000256" key="9">
    <source>
        <dbReference type="ARBA" id="ARBA00022837"/>
    </source>
</evidence>
<keyword evidence="17" id="KW-1185">Reference proteome</keyword>
<dbReference type="GO" id="GO:0005509">
    <property type="term" value="F:calcium ion binding"/>
    <property type="evidence" value="ECO:0007669"/>
    <property type="project" value="InterPro"/>
</dbReference>
<dbReference type="Proteomes" id="UP000664859">
    <property type="component" value="Unassembled WGS sequence"/>
</dbReference>
<feature type="disulfide bond" evidence="13">
    <location>
        <begin position="110"/>
        <end position="142"/>
    </location>
</feature>
<feature type="signal peptide" evidence="14">
    <location>
        <begin position="1"/>
        <end position="22"/>
    </location>
</feature>
<dbReference type="Gene3D" id="2.60.120.200">
    <property type="match status" value="1"/>
</dbReference>
<keyword evidence="9" id="KW-0106">Calcium</keyword>
<keyword evidence="5" id="KW-0430">Lectin</keyword>
<dbReference type="GO" id="GO:0005789">
    <property type="term" value="C:endoplasmic reticulum membrane"/>
    <property type="evidence" value="ECO:0007669"/>
    <property type="project" value="TreeGrafter"/>
</dbReference>
<evidence type="ECO:0000256" key="12">
    <source>
        <dbReference type="PIRSR" id="PIRSR002356-1"/>
    </source>
</evidence>
<gene>
    <name evidence="16" type="ORF">JKP88DRAFT_232886</name>
</gene>
<feature type="region of interest" description="Disordered" evidence="15">
    <location>
        <begin position="368"/>
        <end position="406"/>
    </location>
</feature>
<evidence type="ECO:0000256" key="8">
    <source>
        <dbReference type="ARBA" id="ARBA00022833"/>
    </source>
</evidence>
<dbReference type="PANTHER" id="PTHR11073">
    <property type="entry name" value="CALRETICULIN AND CALNEXIN"/>
    <property type="match status" value="1"/>
</dbReference>
<sequence length="406" mass="46187">MVTRRLVLSAGVALATAQLSAAKVFFREHFNDEGWRERWTVPTKWKSESELGEWGWTVGKWHGGDESNKGIQTSQDSRFYGIIAPLDEPFTQDGDLVVQFSVKLEKALDCGGAYIKLLGGEVDMDSFGGDMPYQVMFGPDICGSGNARTHVIFHYAPKNENLLAKTDVRVERDRLTHVYTLHVKADATYEVYIDQTSVRAGRLEDDFAFLPPRQIPDPNVTKPEDWVDERRIRDPAAVKPDGWDDVPKTIPDADAEKPAEWDDAEDGEWEPAQIPNPDYQGPWRAPMIDNPDYKGEWEQPMIDNPDFKEDPLLYRRCDGCTHVGFELWQVTSGTIFDDIIVTDSLPEAFALAEEGWARWKDKEKAMWEEVSKKEKPEMPSFGDEGDDDLDEDMAAAMDEDWTKEEL</sequence>
<dbReference type="InterPro" id="IPR009169">
    <property type="entry name" value="Calreticulin"/>
</dbReference>
<dbReference type="PROSITE" id="PS00803">
    <property type="entry name" value="CALRETICULIN_1"/>
    <property type="match status" value="1"/>
</dbReference>
<keyword evidence="3" id="KW-0479">Metal-binding</keyword>
<dbReference type="InterPro" id="IPR018124">
    <property type="entry name" value="Calret/calnex_CS"/>
</dbReference>
<dbReference type="SUPFAM" id="SSF63887">
    <property type="entry name" value="P-domain of calnexin/calreticulin"/>
    <property type="match status" value="1"/>
</dbReference>
<dbReference type="PRINTS" id="PR00626">
    <property type="entry name" value="CALRETICULIN"/>
</dbReference>
<feature type="binding site" evidence="12">
    <location>
        <position position="326"/>
    </location>
    <ligand>
        <name>an alpha-D-glucoside</name>
        <dbReference type="ChEBI" id="CHEBI:22390"/>
    </ligand>
</feature>
<feature type="binding site" evidence="12">
    <location>
        <position position="114"/>
    </location>
    <ligand>
        <name>an alpha-D-glucoside</name>
        <dbReference type="ChEBI" id="CHEBI:22390"/>
    </ligand>
</feature>
<evidence type="ECO:0000256" key="2">
    <source>
        <dbReference type="ARBA" id="ARBA00010983"/>
    </source>
</evidence>
<dbReference type="InterPro" id="IPR009033">
    <property type="entry name" value="Calreticulin/calnexin_P_dom_sf"/>
</dbReference>
<keyword evidence="4 14" id="KW-0732">Signal</keyword>
<evidence type="ECO:0000256" key="13">
    <source>
        <dbReference type="PIRSR" id="PIRSR002356-3"/>
    </source>
</evidence>
<comment type="subcellular location">
    <subcellularLocation>
        <location evidence="1 11">Endoplasmic reticulum lumen</location>
    </subcellularLocation>
</comment>
<organism evidence="16 17">
    <name type="scientific">Tribonema minus</name>
    <dbReference type="NCBI Taxonomy" id="303371"/>
    <lineage>
        <taxon>Eukaryota</taxon>
        <taxon>Sar</taxon>
        <taxon>Stramenopiles</taxon>
        <taxon>Ochrophyta</taxon>
        <taxon>PX clade</taxon>
        <taxon>Xanthophyceae</taxon>
        <taxon>Tribonematales</taxon>
        <taxon>Tribonemataceae</taxon>
        <taxon>Tribonema</taxon>
    </lineage>
</organism>
<name>A0A835ZEE0_9STRA</name>